<sequence>MSHTNSNIHMAPHLSLLIIFFISLRFSTDGYMHVETGGSIKIPFCYEEKYTDHVKYWCKGNTWAKCDYAARTDINISTKTWISDDIKERVLTVTITDLSPVNSGYYCFAVESNQGPDIQLNWFHLTVTSTPGLYVEKQEVTGVEGGEVTVYCYYRDPGTIKWCPVCVNNTLNETLRWDQTFLYLPKIVNAVLFLLCTIIAVMKLRANGHR</sequence>
<dbReference type="EMBL" id="CM055730">
    <property type="protein sequence ID" value="KAJ8013781.1"/>
    <property type="molecule type" value="Genomic_DNA"/>
</dbReference>
<comment type="caution">
    <text evidence="1">The sequence shown here is derived from an EMBL/GenBank/DDBJ whole genome shotgun (WGS) entry which is preliminary data.</text>
</comment>
<accession>A0ACC2HCV2</accession>
<dbReference type="Proteomes" id="UP001157502">
    <property type="component" value="Chromosome 3"/>
</dbReference>
<gene>
    <name evidence="1" type="ORF">DPEC_G00033350</name>
</gene>
<evidence type="ECO:0000313" key="1">
    <source>
        <dbReference type="EMBL" id="KAJ8013781.1"/>
    </source>
</evidence>
<evidence type="ECO:0000313" key="2">
    <source>
        <dbReference type="Proteomes" id="UP001157502"/>
    </source>
</evidence>
<reference evidence="1" key="1">
    <citation type="submission" date="2021-05" db="EMBL/GenBank/DDBJ databases">
        <authorList>
            <person name="Pan Q."/>
            <person name="Jouanno E."/>
            <person name="Zahm M."/>
            <person name="Klopp C."/>
            <person name="Cabau C."/>
            <person name="Louis A."/>
            <person name="Berthelot C."/>
            <person name="Parey E."/>
            <person name="Roest Crollius H."/>
            <person name="Montfort J."/>
            <person name="Robinson-Rechavi M."/>
            <person name="Bouchez O."/>
            <person name="Lampietro C."/>
            <person name="Lopez Roques C."/>
            <person name="Donnadieu C."/>
            <person name="Postlethwait J."/>
            <person name="Bobe J."/>
            <person name="Dillon D."/>
            <person name="Chandos A."/>
            <person name="von Hippel F."/>
            <person name="Guiguen Y."/>
        </authorList>
    </citation>
    <scope>NUCLEOTIDE SEQUENCE</scope>
    <source>
        <strain evidence="1">YG-Jan2019</strain>
    </source>
</reference>
<protein>
    <submittedName>
        <fullName evidence="1">Uncharacterized protein</fullName>
    </submittedName>
</protein>
<organism evidence="1 2">
    <name type="scientific">Dallia pectoralis</name>
    <name type="common">Alaska blackfish</name>
    <dbReference type="NCBI Taxonomy" id="75939"/>
    <lineage>
        <taxon>Eukaryota</taxon>
        <taxon>Metazoa</taxon>
        <taxon>Chordata</taxon>
        <taxon>Craniata</taxon>
        <taxon>Vertebrata</taxon>
        <taxon>Euteleostomi</taxon>
        <taxon>Actinopterygii</taxon>
        <taxon>Neopterygii</taxon>
        <taxon>Teleostei</taxon>
        <taxon>Protacanthopterygii</taxon>
        <taxon>Esociformes</taxon>
        <taxon>Umbridae</taxon>
        <taxon>Dallia</taxon>
    </lineage>
</organism>
<name>A0ACC2HCV2_DALPE</name>
<keyword evidence="2" id="KW-1185">Reference proteome</keyword>
<proteinExistence type="predicted"/>